<keyword evidence="2" id="KW-1003">Cell membrane</keyword>
<comment type="subcellular location">
    <subcellularLocation>
        <location evidence="1">Cell membrane</location>
        <topology evidence="1">Multi-pass membrane protein</topology>
    </subcellularLocation>
</comment>
<evidence type="ECO:0000256" key="5">
    <source>
        <dbReference type="ARBA" id="ARBA00023136"/>
    </source>
</evidence>
<evidence type="ECO:0000313" key="9">
    <source>
        <dbReference type="EMBL" id="MEQ0560599.1"/>
    </source>
</evidence>
<feature type="region of interest" description="Disordered" evidence="6">
    <location>
        <begin position="72"/>
        <end position="94"/>
    </location>
</feature>
<dbReference type="RefSeq" id="WP_348951559.1">
    <property type="nucleotide sequence ID" value="NZ_JBDZYD010000005.1"/>
</dbReference>
<evidence type="ECO:0000256" key="2">
    <source>
        <dbReference type="ARBA" id="ARBA00022475"/>
    </source>
</evidence>
<evidence type="ECO:0000256" key="6">
    <source>
        <dbReference type="SAM" id="MobiDB-lite"/>
    </source>
</evidence>
<dbReference type="EMBL" id="JBDZYD010000005">
    <property type="protein sequence ID" value="MEQ0560599.1"/>
    <property type="molecule type" value="Genomic_DNA"/>
</dbReference>
<dbReference type="Proteomes" id="UP001440984">
    <property type="component" value="Unassembled WGS sequence"/>
</dbReference>
<evidence type="ECO:0000256" key="3">
    <source>
        <dbReference type="ARBA" id="ARBA00022692"/>
    </source>
</evidence>
<dbReference type="InterPro" id="IPR027379">
    <property type="entry name" value="CLS_N"/>
</dbReference>
<keyword evidence="5 7" id="KW-0472">Membrane</keyword>
<gene>
    <name evidence="9" type="ORF">ABJI51_16045</name>
</gene>
<proteinExistence type="predicted"/>
<organism evidence="9 10">
    <name type="scientific">Amycolatopsis melonis</name>
    <dbReference type="NCBI Taxonomy" id="3156488"/>
    <lineage>
        <taxon>Bacteria</taxon>
        <taxon>Bacillati</taxon>
        <taxon>Actinomycetota</taxon>
        <taxon>Actinomycetes</taxon>
        <taxon>Pseudonocardiales</taxon>
        <taxon>Pseudonocardiaceae</taxon>
        <taxon>Amycolatopsis</taxon>
    </lineage>
</organism>
<evidence type="ECO:0000256" key="4">
    <source>
        <dbReference type="ARBA" id="ARBA00022989"/>
    </source>
</evidence>
<feature type="transmembrane region" description="Helical" evidence="7">
    <location>
        <begin position="37"/>
        <end position="57"/>
    </location>
</feature>
<keyword evidence="3 7" id="KW-0812">Transmembrane</keyword>
<reference evidence="9 10" key="1">
    <citation type="submission" date="2024-05" db="EMBL/GenBank/DDBJ databases">
        <authorList>
            <person name="Zhao H."/>
            <person name="Xu Y."/>
            <person name="Lin S."/>
            <person name="Spain J.C."/>
            <person name="Zhou N.-Y."/>
        </authorList>
    </citation>
    <scope>NUCLEOTIDE SEQUENCE [LARGE SCALE GENOMIC DNA]</scope>
    <source>
        <strain evidence="9 10">NEAU-NG30</strain>
    </source>
</reference>
<feature type="transmembrane region" description="Helical" evidence="7">
    <location>
        <begin position="6"/>
        <end position="25"/>
    </location>
</feature>
<evidence type="ECO:0000259" key="8">
    <source>
        <dbReference type="Pfam" id="PF13396"/>
    </source>
</evidence>
<evidence type="ECO:0000313" key="10">
    <source>
        <dbReference type="Proteomes" id="UP001440984"/>
    </source>
</evidence>
<comment type="caution">
    <text evidence="9">The sequence shown here is derived from an EMBL/GenBank/DDBJ whole genome shotgun (WGS) entry which is preliminary data.</text>
</comment>
<accession>A0ABV0LE73</accession>
<keyword evidence="10" id="KW-1185">Reference proteome</keyword>
<protein>
    <submittedName>
        <fullName evidence="9">PLDc N-terminal domain-containing protein</fullName>
    </submittedName>
</protein>
<evidence type="ECO:0000256" key="1">
    <source>
        <dbReference type="ARBA" id="ARBA00004651"/>
    </source>
</evidence>
<dbReference type="Pfam" id="PF13396">
    <property type="entry name" value="PLDc_N"/>
    <property type="match status" value="1"/>
</dbReference>
<sequence>MLYFDGLLGIVTLGLWIFCLVDVITTDESSCRNLPKGLWLLVVLVVPLVGSIVWLVAGRPQQVTRARGPYERNAPAYPEYDRPGRFAATSPEDDEEFLRKCRERAEAQRKLAREKRAEED</sequence>
<feature type="domain" description="Cardiolipin synthase N-terminal" evidence="8">
    <location>
        <begin position="15"/>
        <end position="59"/>
    </location>
</feature>
<name>A0ABV0LE73_9PSEU</name>
<evidence type="ECO:0000256" key="7">
    <source>
        <dbReference type="SAM" id="Phobius"/>
    </source>
</evidence>
<keyword evidence="4 7" id="KW-1133">Transmembrane helix</keyword>